<evidence type="ECO:0000313" key="27">
    <source>
        <dbReference type="EMBL" id="MBZ3889047.1"/>
    </source>
</evidence>
<dbReference type="GO" id="GO:0030426">
    <property type="term" value="C:growth cone"/>
    <property type="evidence" value="ECO:0007669"/>
    <property type="project" value="UniProtKB-SubCell"/>
</dbReference>
<proteinExistence type="predicted"/>
<evidence type="ECO:0000256" key="8">
    <source>
        <dbReference type="ARBA" id="ARBA00022737"/>
    </source>
</evidence>
<dbReference type="Gene3D" id="2.10.25.10">
    <property type="entry name" value="Laminin"/>
    <property type="match status" value="1"/>
</dbReference>
<evidence type="ECO:0000256" key="15">
    <source>
        <dbReference type="ARBA" id="ARBA00023157"/>
    </source>
</evidence>
<feature type="domain" description="Fibronectin type-III" evidence="26">
    <location>
        <begin position="1068"/>
        <end position="1162"/>
    </location>
</feature>
<dbReference type="InterPro" id="IPR036179">
    <property type="entry name" value="Ig-like_dom_sf"/>
</dbReference>
<feature type="domain" description="Ig-like" evidence="25">
    <location>
        <begin position="526"/>
        <end position="619"/>
    </location>
</feature>
<evidence type="ECO:0000256" key="6">
    <source>
        <dbReference type="ARBA" id="ARBA00022692"/>
    </source>
</evidence>
<dbReference type="GO" id="GO:0045202">
    <property type="term" value="C:synapse"/>
    <property type="evidence" value="ECO:0007669"/>
    <property type="project" value="UniProtKB-SubCell"/>
</dbReference>
<evidence type="ECO:0000256" key="24">
    <source>
        <dbReference type="SAM" id="MobiDB-lite"/>
    </source>
</evidence>
<feature type="coiled-coil region" evidence="23">
    <location>
        <begin position="2238"/>
        <end position="2385"/>
    </location>
</feature>
<dbReference type="InterPro" id="IPR003961">
    <property type="entry name" value="FN3_dom"/>
</dbReference>
<dbReference type="GO" id="GO:0007156">
    <property type="term" value="P:homophilic cell adhesion via plasma membrane adhesion molecules"/>
    <property type="evidence" value="ECO:0007669"/>
    <property type="project" value="TreeGrafter"/>
</dbReference>
<dbReference type="InterPro" id="IPR016201">
    <property type="entry name" value="PSI"/>
</dbReference>
<feature type="non-terminal residue" evidence="27">
    <location>
        <position position="1"/>
    </location>
</feature>
<evidence type="ECO:0000256" key="16">
    <source>
        <dbReference type="ARBA" id="ARBA00023180"/>
    </source>
</evidence>
<feature type="domain" description="Ig-like" evidence="25">
    <location>
        <begin position="432"/>
        <end position="521"/>
    </location>
</feature>
<dbReference type="FunFam" id="2.60.40.1510:FF:000008">
    <property type="entry name" value="Integrin beta"/>
    <property type="match status" value="1"/>
</dbReference>
<dbReference type="FunFam" id="2.60.40.10:FF:000477">
    <property type="entry name" value="DS cell adhesion molecule like 1"/>
    <property type="match status" value="1"/>
</dbReference>
<dbReference type="CDD" id="cd00063">
    <property type="entry name" value="FN3"/>
    <property type="match status" value="6"/>
</dbReference>
<feature type="domain" description="Fibronectin type-III" evidence="26">
    <location>
        <begin position="1222"/>
        <end position="1317"/>
    </location>
</feature>
<keyword evidence="7" id="KW-0732">Signal</keyword>
<keyword evidence="13" id="KW-0401">Integrin</keyword>
<dbReference type="InterPro" id="IPR032695">
    <property type="entry name" value="Integrin_dom_sf"/>
</dbReference>
<evidence type="ECO:0000256" key="14">
    <source>
        <dbReference type="ARBA" id="ARBA00023136"/>
    </source>
</evidence>
<accession>A0AA41NFJ9</accession>
<dbReference type="InterPro" id="IPR028933">
    <property type="entry name" value="Lebercilin_dom"/>
</dbReference>
<dbReference type="GO" id="GO:0007229">
    <property type="term" value="P:integrin-mediated signaling pathway"/>
    <property type="evidence" value="ECO:0007669"/>
    <property type="project" value="UniProtKB-KW"/>
</dbReference>
<keyword evidence="9" id="KW-0130">Cell adhesion</keyword>
<dbReference type="FunFam" id="2.60.40.10:FF:000729">
    <property type="entry name" value="Down syndrome cell adhesion molecule"/>
    <property type="match status" value="1"/>
</dbReference>
<dbReference type="Pfam" id="PF25059">
    <property type="entry name" value="FN3_DSCAM-DSCAML_C"/>
    <property type="match status" value="1"/>
</dbReference>
<dbReference type="InterPro" id="IPR003599">
    <property type="entry name" value="Ig_sub"/>
</dbReference>
<dbReference type="SMART" id="SM00406">
    <property type="entry name" value="IGv"/>
    <property type="match status" value="3"/>
</dbReference>
<dbReference type="Pfam" id="PF17205">
    <property type="entry name" value="PSI_integrin"/>
    <property type="match status" value="1"/>
</dbReference>
<keyword evidence="6" id="KW-0812">Transmembrane</keyword>
<dbReference type="CDD" id="cd05735">
    <property type="entry name" value="Ig_DSCAM"/>
    <property type="match status" value="1"/>
</dbReference>
<dbReference type="GO" id="GO:0048842">
    <property type="term" value="P:positive regulation of axon extension involved in axon guidance"/>
    <property type="evidence" value="ECO:0007669"/>
    <property type="project" value="UniProtKB-ARBA"/>
</dbReference>
<sequence length="2738" mass="302114">LFCLPGSRFLITSTGALYIKDVQNEDGLYNYRCVTRHRYTGETRQSNSARLFVSDPANSAPSILDGFDHRKAMAGQRVELPCKALGHPEPDYRWLKDNMPLELSGRFQKTVTGLLIENTRPSDSGSYVCEVSNRYGTAKVIGRLYVKQPLKATISPRKVKSSVGSQVSLSCSVTGTEDQELSWYRNGEILNPGKNVRITGINRENLIMDHMVKSDGGAYQCFVRKDELSAQDYVQVVLEDGTPKIISAFSEKVVSPAEPVSLMCNVKGTPLPTITWTLDDDPILKGGGHRISQMITSEGNVVSYLNISSSQVRDGGVYRCTANNSAGVVLYQARINVRGPASIRPMKNITAIAGRDTYIHCRVIGYPYYSIKWYKNSNLLPFNHRQVAFENNGTLKLSDVQKEVDEGEYTCNVLVQPQLSTSQSVHVTVKVPPFIQPFEFPRFSIGQRVFIPCVVVSGDLPITITWQKDGRPIPASLGVTIDNIDFTSSLRISNLSLMHNGNYTCIARNEAAAVEHQSQLIVRVPPKFVVQPRDQDGIYGKAVILNCSAEGYPVPTIVWKFSKGAGVPQFQPIALNGRIQVLSNGSLLIKHVVEEDSGYYLCKVSNDVGADVSKSMYLTVKIPAMITSYPNTTLATQGQKKEMSCTAHGEKPIIVRWEKEDRIINPEMARYLVSTKEAGEEVISTLQILPTVREDSGFFSCHAINSYGEDRGIIQLTVQEPPDPPEIEIKDVKARTITLRWTMGFDGNSPITGYDIECKNKSGTFGTGNTALNVASVVSTLTGLRLQQETALPVDALNIRMYAKNRIGKSEPSNELTITADEAAPDGPPQEVHLEPISSQSIRVTWKGATLHWVLKVCLWGTKLFDITQLPLKSWGLAFCHRWAPKKHLQNGIIRGYQIGYREYSTGGNFQFNIISIDTTGDSEVYTLDNLNKFTQYGLVVQACNRAGTGPSSQEIITTTLEDVPSYPPENVQAIATSPESISISWSTLSKDALNGILQGFRVIYWANLMDGELGEIKNVTTTQPSLELDGLEKYTNYSIQVLAFTRAGDGVRSEQIFTRTKEDVPGPPAGVKAAAASASMVFVSWLPPLKLNGIIRKYTVFCSHPYPTVISEFEASPDSFSYRIPNLSRNRQYSVWVVAVTSAGRGNSSEIITVEPLAKAPARILTFSGTVTTPWMKDIVLPCKAVGDPSPAVKWMKDSNGTPSLVTIDGRRSIFSNGSFIIRTVKAEDSGYYSCIANNNWGSDEIILNLQVQGYILQYSEDNSEQWGSFPISPSERSYRLENLKCGTWYKFTLTAQNGVGPGRISEIIEAKTLGKEPQFSKEQELFASINTTRVRLNLIGWNDGGCPITSFTLEYRPFGTTVWTTAQRTSLSKSYILYDLQEATWYELQMRVCNSAGCAEKQANFATLNYDGSTIPPLIKSVVQSEEGLTTNEGLKMLVTISCILLGVLLLFVLLLVVRRRRREQRLKRLRDAKSLAEMLMSKNTRTSDTLSKQQQTLRMHIDIPRAQLLIEERDTMETIDDRSTVLLTDADFGEAAKQKSLTVTHTVHYQSVSQATGPLVDVSDARPGTNPTTRRSAKAGPTARNRYASQWTLNRPHPTISAHTLTTDWRLPTPRATGSVDKESDSYSVSPSQDTDRARSSMVSTESASSTYEELARAYEHAKMEEQLRHAKFTITECFISDTSSEQLTAGTNEYTDSLTSSTPSESGICRFTASPPKPQDGGRVMNMAVPKAHRPGDLIHLPPYLRMDFLLNRGAPGTSRDLSLGQACLEPQKSRTLKRPAVLEPIPLEAPSSASTREGQSWQQGAVATLPQREGAELGQAAKMSSSQESLLDSRGHLKGNNPYAKSYTLARTRPELPGQRQDDCDAPSAQATDTGALVDRLEWAGKPPAGPPRLLPTVWFDSLQSRPAARWGPASLAPLLGTRGDGPGLALPDAHGPWQLEQDASSALPGQLGGALEGSAHSHRDLPPQGVLAVASAVILGLSLESALSQECTKYKVSSCRDCIQSGPGCAWCQKLKLSSRVFLDHSTLPDTLRVSYDSFCSNGQSHTGQPRGDCDGVQISVPITFQVRVTATECLQEQSFVIRALGFTDTVTVRVLAQCECRCRDQRQNHSLCGGKGSLECGVCRVLCTSSRKALTFRCHSYDNTEFFQASYSRAERDLEPVFCRRSLDDCIHILGHSTEFTELSVATEDSDAWEGRKEISVEKKRTCNSSVFNSQVNMTAQRRDAMAHRILSARLHKIKELKNELADMRRKLEAIIIENQFLKQLQLRHLKAIGKYENSQNNLPQITIKHQNEVRNLRQLLRKSQEKERAVSRKLRDTDVELLKTKDTLQALQKLSEDKNLAEREELTQRLSTLTTKMEANDKKIQNLEKQLRLKNRTFSRQLAIENRKTLAAHAATNTLQTEVKRLQQRLRGKAATGNISHKEKPTEINHEIIHCINKLPKQEDSKRKNEALSVLTRAAIPRCLSGSHLETNPRMLKALRCLLSHTESSKDEEHREVQAPLENTGRQAEQKEEQERKTILQEQELPTKRVQATHPERESGQAGAPGDPGKERVTCSGQPPGAQAPPEKGPAAPARPAGRPRKLYSFTEATENLHQGLPAAGGHADPGSARGGPSSSRRRGSSEGASPGQPGSRYEPSFGKSSRTKAKDASFREKKSSLMDELFGSGCVLKSDQRNPAAADRPEETLRSKATPLGPPSQASASNAFGDSNLTVVNSIQSSSPTEGKRKVII</sequence>
<evidence type="ECO:0000256" key="18">
    <source>
        <dbReference type="ARBA" id="ARBA00023319"/>
    </source>
</evidence>
<feature type="domain" description="Fibronectin type-III" evidence="26">
    <location>
        <begin position="828"/>
        <end position="963"/>
    </location>
</feature>
<dbReference type="FunFam" id="2.60.40.10:FF:000176">
    <property type="entry name" value="Down syndrome cell adhesion molecule a"/>
    <property type="match status" value="1"/>
</dbReference>
<dbReference type="GO" id="GO:0005886">
    <property type="term" value="C:plasma membrane"/>
    <property type="evidence" value="ECO:0007669"/>
    <property type="project" value="UniProtKB-SubCell"/>
</dbReference>
<dbReference type="CDD" id="cd05734">
    <property type="entry name" value="Ig_DSCAM"/>
    <property type="match status" value="1"/>
</dbReference>
<feature type="domain" description="Ig-like" evidence="25">
    <location>
        <begin position="243"/>
        <end position="336"/>
    </location>
</feature>
<feature type="region of interest" description="Disordered" evidence="24">
    <location>
        <begin position="1562"/>
        <end position="1654"/>
    </location>
</feature>
<feature type="domain" description="Fibronectin type-III" evidence="26">
    <location>
        <begin position="968"/>
        <end position="1064"/>
    </location>
</feature>
<feature type="domain" description="Fibronectin type-III" evidence="26">
    <location>
        <begin position="1318"/>
        <end position="1419"/>
    </location>
</feature>
<dbReference type="FunFam" id="2.60.40.10:FF:000120">
    <property type="entry name" value="Down syndrome cell adhesion molecule like 1"/>
    <property type="match status" value="1"/>
</dbReference>
<evidence type="ECO:0000256" key="5">
    <source>
        <dbReference type="ARBA" id="ARBA00022553"/>
    </source>
</evidence>
<dbReference type="PANTHER" id="PTHR10075">
    <property type="entry name" value="BASIGIN RELATED"/>
    <property type="match status" value="1"/>
</dbReference>
<keyword evidence="15" id="KW-1015">Disulfide bond</keyword>
<dbReference type="SMART" id="SM00408">
    <property type="entry name" value="IGc2"/>
    <property type="match status" value="8"/>
</dbReference>
<keyword evidence="14" id="KW-0472">Membrane</keyword>
<feature type="compositionally biased region" description="Low complexity" evidence="24">
    <location>
        <begin position="2614"/>
        <end position="2623"/>
    </location>
</feature>
<organism evidence="27 28">
    <name type="scientific">Sciurus carolinensis</name>
    <name type="common">Eastern gray squirrel</name>
    <dbReference type="NCBI Taxonomy" id="30640"/>
    <lineage>
        <taxon>Eukaryota</taxon>
        <taxon>Metazoa</taxon>
        <taxon>Chordata</taxon>
        <taxon>Craniata</taxon>
        <taxon>Vertebrata</taxon>
        <taxon>Euteleostomi</taxon>
        <taxon>Mammalia</taxon>
        <taxon>Eutheria</taxon>
        <taxon>Euarchontoglires</taxon>
        <taxon>Glires</taxon>
        <taxon>Rodentia</taxon>
        <taxon>Sciuromorpha</taxon>
        <taxon>Sciuridae</taxon>
        <taxon>Sciurinae</taxon>
        <taxon>Sciurini</taxon>
        <taxon>Sciurus</taxon>
    </lineage>
</organism>
<dbReference type="PANTHER" id="PTHR10075:SF51">
    <property type="entry name" value="CELL ADHESION MOLECULE DSCAM"/>
    <property type="match status" value="1"/>
</dbReference>
<dbReference type="FunFam" id="2.60.40.10:FF:000333">
    <property type="entry name" value="Down syndrome cell adhesion molecule"/>
    <property type="match status" value="1"/>
</dbReference>
<comment type="subunit">
    <text evidence="20">Homodimer; mediates homophilic interactions to promote cell adhesion. Interacts with DCC; the interaction is abolished in response to NTN1. Interacts (via extracellular domain) with NTN1. Interacts (via extracellular domain) with UNC5C (via Ig-like C2-type domain). Interacts with PTK2. Interacts with FYN.</text>
</comment>
<dbReference type="SUPFAM" id="SSF48726">
    <property type="entry name" value="Immunoglobulin"/>
    <property type="match status" value="8"/>
</dbReference>
<evidence type="ECO:0000256" key="23">
    <source>
        <dbReference type="SAM" id="Coils"/>
    </source>
</evidence>
<dbReference type="FunFam" id="2.60.40.10:FF:000219">
    <property type="entry name" value="Down syndrome cell adhesion molecule homolog"/>
    <property type="match status" value="1"/>
</dbReference>
<evidence type="ECO:0000259" key="26">
    <source>
        <dbReference type="PROSITE" id="PS50853"/>
    </source>
</evidence>
<dbReference type="GO" id="GO:0070593">
    <property type="term" value="P:dendrite self-avoidance"/>
    <property type="evidence" value="ECO:0007669"/>
    <property type="project" value="TreeGrafter"/>
</dbReference>
<keyword evidence="4" id="KW-1003">Cell membrane</keyword>
<gene>
    <name evidence="27" type="ORF">SUZIE_200995</name>
</gene>
<feature type="domain" description="Ig-like" evidence="25">
    <location>
        <begin position="340"/>
        <end position="428"/>
    </location>
</feature>
<dbReference type="InterPro" id="IPR056754">
    <property type="entry name" value="DSCAM/DSCAML_C"/>
</dbReference>
<dbReference type="SMART" id="SM00060">
    <property type="entry name" value="FN3"/>
    <property type="match status" value="6"/>
</dbReference>
<feature type="compositionally biased region" description="Polar residues" evidence="24">
    <location>
        <begin position="1699"/>
        <end position="1709"/>
    </location>
</feature>
<feature type="compositionally biased region" description="Basic and acidic residues" evidence="24">
    <location>
        <begin position="2516"/>
        <end position="2527"/>
    </location>
</feature>
<feature type="domain" description="Ig-like" evidence="25">
    <location>
        <begin position="61"/>
        <end position="141"/>
    </location>
</feature>
<feature type="compositionally biased region" description="Polar residues" evidence="24">
    <location>
        <begin position="2705"/>
        <end position="2715"/>
    </location>
</feature>
<keyword evidence="28" id="KW-1185">Reference proteome</keyword>
<dbReference type="SMART" id="SM00409">
    <property type="entry name" value="IG"/>
    <property type="match status" value="8"/>
</dbReference>
<reference evidence="27" key="1">
    <citation type="submission" date="2020-03" db="EMBL/GenBank/DDBJ databases">
        <title>Studies in the Genomics of Life Span.</title>
        <authorList>
            <person name="Glass D."/>
        </authorList>
    </citation>
    <scope>NUCLEOTIDE SEQUENCE</scope>
    <source>
        <strain evidence="27">SUZIE</strain>
        <tissue evidence="27">Muscle</tissue>
    </source>
</reference>
<dbReference type="FunFam" id="2.60.40.10:FF:001868">
    <property type="entry name" value="Down syndrome cell adhesion molecule"/>
    <property type="match status" value="1"/>
</dbReference>
<feature type="domain" description="Ig-like" evidence="25">
    <location>
        <begin position="623"/>
        <end position="719"/>
    </location>
</feature>
<keyword evidence="12" id="KW-0770">Synapse</keyword>
<dbReference type="FunFam" id="2.60.40.10:FF:000215">
    <property type="entry name" value="Down syndrome cell adhesion molecule a"/>
    <property type="match status" value="1"/>
</dbReference>
<comment type="caution">
    <text evidence="27">The sequence shown here is derived from an EMBL/GenBank/DDBJ whole genome shotgun (WGS) entry which is preliminary data.</text>
</comment>
<evidence type="ECO:0000256" key="2">
    <source>
        <dbReference type="ARBA" id="ARBA00004489"/>
    </source>
</evidence>
<keyword evidence="11" id="KW-1133">Transmembrane helix</keyword>
<comment type="subcellular location">
    <subcellularLocation>
        <location evidence="1">Cell membrane</location>
        <topology evidence="1">Single-pass type I membrane protein</topology>
    </subcellularLocation>
    <subcellularLocation>
        <location evidence="2">Cell projection</location>
        <location evidence="2">Axon</location>
    </subcellularLocation>
    <subcellularLocation>
        <location evidence="3">Cell projection</location>
        <location evidence="3">Growth cone</location>
    </subcellularLocation>
    <subcellularLocation>
        <location evidence="19">Synapse</location>
    </subcellularLocation>
</comment>
<keyword evidence="23" id="KW-0175">Coiled coil</keyword>
<evidence type="ECO:0000256" key="22">
    <source>
        <dbReference type="ARBA" id="ARBA00077494"/>
    </source>
</evidence>
<evidence type="ECO:0000256" key="1">
    <source>
        <dbReference type="ARBA" id="ARBA00004251"/>
    </source>
</evidence>
<dbReference type="InterPro" id="IPR033760">
    <property type="entry name" value="Integrin_beta_N"/>
</dbReference>
<evidence type="ECO:0000256" key="4">
    <source>
        <dbReference type="ARBA" id="ARBA00022475"/>
    </source>
</evidence>
<evidence type="ECO:0000256" key="12">
    <source>
        <dbReference type="ARBA" id="ARBA00023018"/>
    </source>
</evidence>
<dbReference type="GO" id="GO:0098632">
    <property type="term" value="F:cell-cell adhesion mediator activity"/>
    <property type="evidence" value="ECO:0007669"/>
    <property type="project" value="TreeGrafter"/>
</dbReference>
<dbReference type="Pfam" id="PF00041">
    <property type="entry name" value="fn3"/>
    <property type="match status" value="5"/>
</dbReference>
<keyword evidence="5" id="KW-0597">Phosphoprotein</keyword>
<dbReference type="FunFam" id="2.60.40.10:FF:000104">
    <property type="entry name" value="Down syndrome cell adhesion molecule b"/>
    <property type="match status" value="1"/>
</dbReference>
<dbReference type="FunFam" id="2.60.40.10:FF:000172">
    <property type="entry name" value="Down syndrome cell adhesion molecule b"/>
    <property type="match status" value="1"/>
</dbReference>
<feature type="region of interest" description="Disordered" evidence="24">
    <location>
        <begin position="1699"/>
        <end position="1727"/>
    </location>
</feature>
<keyword evidence="8" id="KW-0677">Repeat</keyword>
<keyword evidence="16" id="KW-0325">Glycoprotein</keyword>
<dbReference type="InterPro" id="IPR013098">
    <property type="entry name" value="Ig_I-set"/>
</dbReference>
<dbReference type="Proteomes" id="UP001166674">
    <property type="component" value="Unassembled WGS sequence"/>
</dbReference>
<dbReference type="FunFam" id="2.60.40.10:FF:000401">
    <property type="entry name" value="Down syndrome cell adhesion molecule"/>
    <property type="match status" value="1"/>
</dbReference>
<evidence type="ECO:0000256" key="13">
    <source>
        <dbReference type="ARBA" id="ARBA00023037"/>
    </source>
</evidence>
<evidence type="ECO:0000256" key="20">
    <source>
        <dbReference type="ARBA" id="ARBA00064573"/>
    </source>
</evidence>
<dbReference type="Gene3D" id="2.60.40.10">
    <property type="entry name" value="Immunoglobulins"/>
    <property type="match status" value="15"/>
</dbReference>
<dbReference type="SMART" id="SM00187">
    <property type="entry name" value="INB"/>
    <property type="match status" value="1"/>
</dbReference>
<keyword evidence="10" id="KW-0524">Neurogenesis</keyword>
<feature type="domain" description="Ig-like" evidence="25">
    <location>
        <begin position="1162"/>
        <end position="1254"/>
    </location>
</feature>
<evidence type="ECO:0000256" key="3">
    <source>
        <dbReference type="ARBA" id="ARBA00004624"/>
    </source>
</evidence>
<dbReference type="Gene3D" id="2.60.40.1510">
    <property type="entry name" value="ntegrin, alpha v. Chain A, domain 3"/>
    <property type="match status" value="1"/>
</dbReference>
<evidence type="ECO:0000259" key="25">
    <source>
        <dbReference type="PROSITE" id="PS50835"/>
    </source>
</evidence>
<dbReference type="FunFam" id="2.60.40.10:FF:000167">
    <property type="entry name" value="Down syndrome cell adhesion molecule b"/>
    <property type="match status" value="1"/>
</dbReference>
<dbReference type="Pfam" id="PF07679">
    <property type="entry name" value="I-set"/>
    <property type="match status" value="5"/>
</dbReference>
<dbReference type="InterPro" id="IPR003598">
    <property type="entry name" value="Ig_sub2"/>
</dbReference>
<name>A0AA41NFJ9_SCICA</name>
<keyword evidence="18" id="KW-0393">Immunoglobulin domain</keyword>
<evidence type="ECO:0000313" key="28">
    <source>
        <dbReference type="Proteomes" id="UP001166674"/>
    </source>
</evidence>
<protein>
    <recommendedName>
        <fullName evidence="21">Cell adhesion molecule DSCAM</fullName>
    </recommendedName>
    <alternativeName>
        <fullName evidence="22">Down syndrome cell adhesion molecule homolog</fullName>
    </alternativeName>
</protein>
<dbReference type="CDD" id="cd20958">
    <property type="entry name" value="IgI_5_Dscam"/>
    <property type="match status" value="1"/>
</dbReference>
<evidence type="ECO:0000256" key="11">
    <source>
        <dbReference type="ARBA" id="ARBA00022989"/>
    </source>
</evidence>
<evidence type="ECO:0000256" key="7">
    <source>
        <dbReference type="ARBA" id="ARBA00022729"/>
    </source>
</evidence>
<feature type="compositionally biased region" description="Low complexity" evidence="24">
    <location>
        <begin position="1643"/>
        <end position="1653"/>
    </location>
</feature>
<dbReference type="Pfam" id="PF15619">
    <property type="entry name" value="Lebercilin"/>
    <property type="match status" value="1"/>
</dbReference>
<evidence type="ECO:0000256" key="21">
    <source>
        <dbReference type="ARBA" id="ARBA00070605"/>
    </source>
</evidence>
<keyword evidence="17" id="KW-0966">Cell projection</keyword>
<dbReference type="SUPFAM" id="SSF49265">
    <property type="entry name" value="Fibronectin type III"/>
    <property type="match status" value="4"/>
</dbReference>
<dbReference type="PROSITE" id="PS50853">
    <property type="entry name" value="FN3"/>
    <property type="match status" value="6"/>
</dbReference>
<evidence type="ECO:0000256" key="19">
    <source>
        <dbReference type="ARBA" id="ARBA00034103"/>
    </source>
</evidence>
<dbReference type="CDD" id="cd00096">
    <property type="entry name" value="Ig"/>
    <property type="match status" value="2"/>
</dbReference>
<dbReference type="InterPro" id="IPR036116">
    <property type="entry name" value="FN3_sf"/>
</dbReference>
<dbReference type="SMART" id="SM00423">
    <property type="entry name" value="PSI"/>
    <property type="match status" value="1"/>
</dbReference>
<dbReference type="GO" id="GO:0007411">
    <property type="term" value="P:axon guidance"/>
    <property type="evidence" value="ECO:0007669"/>
    <property type="project" value="TreeGrafter"/>
</dbReference>
<evidence type="ECO:0000256" key="17">
    <source>
        <dbReference type="ARBA" id="ARBA00023273"/>
    </source>
</evidence>
<dbReference type="InterPro" id="IPR013783">
    <property type="entry name" value="Ig-like_fold"/>
</dbReference>
<evidence type="ECO:0000256" key="10">
    <source>
        <dbReference type="ARBA" id="ARBA00022902"/>
    </source>
</evidence>
<dbReference type="FunFam" id="2.60.40.10:FF:000017">
    <property type="entry name" value="Down syndrome cell adhesion molecule b"/>
    <property type="match status" value="1"/>
</dbReference>
<feature type="compositionally biased region" description="Basic and acidic residues" evidence="24">
    <location>
        <begin position="2495"/>
        <end position="2505"/>
    </location>
</feature>
<dbReference type="InterPro" id="IPR002369">
    <property type="entry name" value="Integrin_bsu_VWA"/>
</dbReference>
<dbReference type="InterPro" id="IPR007110">
    <property type="entry name" value="Ig-like_dom"/>
</dbReference>
<feature type="region of interest" description="Disordered" evidence="24">
    <location>
        <begin position="2495"/>
        <end position="2715"/>
    </location>
</feature>
<dbReference type="SUPFAM" id="SSF69179">
    <property type="entry name" value="Integrin domains"/>
    <property type="match status" value="1"/>
</dbReference>
<dbReference type="InterPro" id="IPR013106">
    <property type="entry name" value="Ig_V-set"/>
</dbReference>
<feature type="domain" description="Ig-like" evidence="25">
    <location>
        <begin position="149"/>
        <end position="237"/>
    </location>
</feature>
<dbReference type="Pfam" id="PF13927">
    <property type="entry name" value="Ig_3"/>
    <property type="match status" value="3"/>
</dbReference>
<feature type="domain" description="Fibronectin type-III" evidence="26">
    <location>
        <begin position="721"/>
        <end position="823"/>
    </location>
</feature>
<feature type="compositionally biased region" description="Low complexity" evidence="24">
    <location>
        <begin position="2565"/>
        <end position="2585"/>
    </location>
</feature>
<evidence type="ECO:0000256" key="9">
    <source>
        <dbReference type="ARBA" id="ARBA00022889"/>
    </source>
</evidence>
<dbReference type="EMBL" id="JAATJV010428565">
    <property type="protein sequence ID" value="MBZ3889047.1"/>
    <property type="molecule type" value="Genomic_DNA"/>
</dbReference>
<feature type="compositionally biased region" description="Basic and acidic residues" evidence="24">
    <location>
        <begin position="2653"/>
        <end position="2666"/>
    </location>
</feature>
<dbReference type="PROSITE" id="PS50835">
    <property type="entry name" value="IG_LIKE"/>
    <property type="match status" value="8"/>
</dbReference>